<dbReference type="AlphaFoldDB" id="A0A540VPE0"/>
<accession>A0A540VPE0</accession>
<evidence type="ECO:0000313" key="2">
    <source>
        <dbReference type="Proteomes" id="UP000315400"/>
    </source>
</evidence>
<dbReference type="InterPro" id="IPR010921">
    <property type="entry name" value="Trp_repressor/repl_initiator"/>
</dbReference>
<dbReference type="GO" id="GO:0043565">
    <property type="term" value="F:sequence-specific DNA binding"/>
    <property type="evidence" value="ECO:0007669"/>
    <property type="project" value="InterPro"/>
</dbReference>
<dbReference type="PANTHER" id="PTHR37936">
    <property type="entry name" value="TRANSPOSASE INSC FOR INSERTION ELEMENT IS2A-RELATED"/>
    <property type="match status" value="1"/>
</dbReference>
<dbReference type="EMBL" id="VIFK01000161">
    <property type="protein sequence ID" value="TQE98639.1"/>
    <property type="molecule type" value="Genomic_DNA"/>
</dbReference>
<dbReference type="GO" id="GO:0006313">
    <property type="term" value="P:DNA transposition"/>
    <property type="evidence" value="ECO:0007669"/>
    <property type="project" value="InterPro"/>
</dbReference>
<dbReference type="GO" id="GO:0004803">
    <property type="term" value="F:transposase activity"/>
    <property type="evidence" value="ECO:0007669"/>
    <property type="project" value="InterPro"/>
</dbReference>
<evidence type="ECO:0000313" key="1">
    <source>
        <dbReference type="EMBL" id="TQE98639.1"/>
    </source>
</evidence>
<proteinExistence type="predicted"/>
<comment type="caution">
    <text evidence="1">The sequence shown here is derived from an EMBL/GenBank/DDBJ whole genome shotgun (WGS) entry which is preliminary data.</text>
</comment>
<dbReference type="InterPro" id="IPR002514">
    <property type="entry name" value="Transposase_8"/>
</dbReference>
<dbReference type="NCBIfam" id="NF047595">
    <property type="entry name" value="IS66_ISRel24_TnpA"/>
    <property type="match status" value="1"/>
</dbReference>
<gene>
    <name evidence="1" type="ORF">FKY71_12770</name>
</gene>
<name>A0A540VPE0_9GAMM</name>
<dbReference type="PANTHER" id="PTHR37936:SF3">
    <property type="entry name" value="TRANSPOSASE INSC FOR INSERTION ELEMENT IS2A-RELATED"/>
    <property type="match status" value="1"/>
</dbReference>
<organism evidence="1 2">
    <name type="scientific">Spiribacter salinus</name>
    <dbReference type="NCBI Taxonomy" id="1335746"/>
    <lineage>
        <taxon>Bacteria</taxon>
        <taxon>Pseudomonadati</taxon>
        <taxon>Pseudomonadota</taxon>
        <taxon>Gammaproteobacteria</taxon>
        <taxon>Chromatiales</taxon>
        <taxon>Ectothiorhodospiraceae</taxon>
        <taxon>Spiribacter</taxon>
    </lineage>
</organism>
<reference evidence="1 2" key="1">
    <citation type="submission" date="2019-06" db="EMBL/GenBank/DDBJ databases">
        <title>Metagenome assembled Genome of Spiribacter salinus SL48-SHIP from the microbial mat of Salt Lake 48 (Novosibirsk region, Russia).</title>
        <authorList>
            <person name="Shipova A."/>
            <person name="Rozanov A.S."/>
            <person name="Bryanskaya A.V."/>
            <person name="Peltek S.E."/>
        </authorList>
    </citation>
    <scope>NUCLEOTIDE SEQUENCE [LARGE SCALE GENOMIC DNA]</scope>
    <source>
        <strain evidence="1">SL48-SHIP-2</strain>
    </source>
</reference>
<protein>
    <submittedName>
        <fullName evidence="1">Transposase</fullName>
    </submittedName>
</protein>
<dbReference type="SUPFAM" id="SSF48295">
    <property type="entry name" value="TrpR-like"/>
    <property type="match status" value="1"/>
</dbReference>
<sequence length="153" mass="16400">MADGSGFVGRCEVVEPRRGNRRWPDDVKARIVVESFWPGAQVNDVARRHDIVPHQLSAWRRLARDGKLVLPADAMASISVEAAAVKVPEPSFVPLEIAMEPEVDQVGAAASFAGGDGSGDMTVEIGRDVIVRVPSDMDVARAAQLIQALRGCS</sequence>
<dbReference type="Proteomes" id="UP000315400">
    <property type="component" value="Unassembled WGS sequence"/>
</dbReference>
<dbReference type="Pfam" id="PF01527">
    <property type="entry name" value="HTH_Tnp_1"/>
    <property type="match status" value="1"/>
</dbReference>